<comment type="subcellular location">
    <subcellularLocation>
        <location evidence="1">Cell inner membrane</location>
        <topology evidence="1">Peripheral membrane protein</topology>
    </subcellularLocation>
</comment>
<dbReference type="Proteomes" id="UP000185151">
    <property type="component" value="Unassembled WGS sequence"/>
</dbReference>
<dbReference type="GO" id="GO:0005524">
    <property type="term" value="F:ATP binding"/>
    <property type="evidence" value="ECO:0007669"/>
    <property type="project" value="UniProtKB-KW"/>
</dbReference>
<dbReference type="FunFam" id="3.40.50.300:FF:000016">
    <property type="entry name" value="Oligopeptide ABC transporter ATP-binding component"/>
    <property type="match status" value="2"/>
</dbReference>
<feature type="domain" description="ABC transporter" evidence="9">
    <location>
        <begin position="10"/>
        <end position="264"/>
    </location>
</feature>
<dbReference type="Pfam" id="PF08352">
    <property type="entry name" value="oligo_HPY"/>
    <property type="match status" value="2"/>
</dbReference>
<evidence type="ECO:0000256" key="1">
    <source>
        <dbReference type="ARBA" id="ARBA00004417"/>
    </source>
</evidence>
<keyword evidence="8" id="KW-0472">Membrane</keyword>
<dbReference type="CDD" id="cd03257">
    <property type="entry name" value="ABC_NikE_OppD_transporters"/>
    <property type="match status" value="2"/>
</dbReference>
<dbReference type="PANTHER" id="PTHR43297:SF2">
    <property type="entry name" value="DIPEPTIDE TRANSPORT ATP-BINDING PROTEIN DPPD"/>
    <property type="match status" value="1"/>
</dbReference>
<comment type="similarity">
    <text evidence="2">Belongs to the ABC transporter superfamily.</text>
</comment>
<evidence type="ECO:0000256" key="6">
    <source>
        <dbReference type="ARBA" id="ARBA00022741"/>
    </source>
</evidence>
<keyword evidence="11" id="KW-1185">Reference proteome</keyword>
<organism evidence="10 11">
    <name type="scientific">Paraburkholderia phenazinium</name>
    <dbReference type="NCBI Taxonomy" id="60549"/>
    <lineage>
        <taxon>Bacteria</taxon>
        <taxon>Pseudomonadati</taxon>
        <taxon>Pseudomonadota</taxon>
        <taxon>Betaproteobacteria</taxon>
        <taxon>Burkholderiales</taxon>
        <taxon>Burkholderiaceae</taxon>
        <taxon>Paraburkholderia</taxon>
    </lineage>
</organism>
<dbReference type="GO" id="GO:0055085">
    <property type="term" value="P:transmembrane transport"/>
    <property type="evidence" value="ECO:0007669"/>
    <property type="project" value="UniProtKB-ARBA"/>
</dbReference>
<dbReference type="AlphaFoldDB" id="A0A1N6KRB2"/>
<keyword evidence="3" id="KW-0813">Transport</keyword>
<proteinExistence type="inferred from homology"/>
<dbReference type="InterPro" id="IPR003593">
    <property type="entry name" value="AAA+_ATPase"/>
</dbReference>
<keyword evidence="5" id="KW-0997">Cell inner membrane</keyword>
<reference evidence="10 11" key="1">
    <citation type="submission" date="2016-11" db="EMBL/GenBank/DDBJ databases">
        <authorList>
            <person name="Jaros S."/>
            <person name="Januszkiewicz K."/>
            <person name="Wedrychowicz H."/>
        </authorList>
    </citation>
    <scope>NUCLEOTIDE SEQUENCE [LARGE SCALE GENOMIC DNA]</scope>
    <source>
        <strain evidence="10 11">GAS95</strain>
    </source>
</reference>
<dbReference type="SMART" id="SM00382">
    <property type="entry name" value="AAA"/>
    <property type="match status" value="2"/>
</dbReference>
<dbReference type="NCBIfam" id="NF008453">
    <property type="entry name" value="PRK11308.1"/>
    <property type="match status" value="2"/>
</dbReference>
<evidence type="ECO:0000256" key="3">
    <source>
        <dbReference type="ARBA" id="ARBA00022448"/>
    </source>
</evidence>
<keyword evidence="7 10" id="KW-0067">ATP-binding</keyword>
<dbReference type="Pfam" id="PF00005">
    <property type="entry name" value="ABC_tran"/>
    <property type="match status" value="2"/>
</dbReference>
<evidence type="ECO:0000256" key="8">
    <source>
        <dbReference type="ARBA" id="ARBA00023136"/>
    </source>
</evidence>
<keyword evidence="6" id="KW-0547">Nucleotide-binding</keyword>
<dbReference type="GO" id="GO:0005886">
    <property type="term" value="C:plasma membrane"/>
    <property type="evidence" value="ECO:0007669"/>
    <property type="project" value="UniProtKB-SubCell"/>
</dbReference>
<protein>
    <submittedName>
        <fullName evidence="10">Peptide/nickel transport system ATP-binding protein</fullName>
    </submittedName>
</protein>
<dbReference type="EMBL" id="FSRU01000002">
    <property type="protein sequence ID" value="SIO59065.1"/>
    <property type="molecule type" value="Genomic_DNA"/>
</dbReference>
<dbReference type="Gene3D" id="3.40.50.300">
    <property type="entry name" value="P-loop containing nucleotide triphosphate hydrolases"/>
    <property type="match status" value="2"/>
</dbReference>
<dbReference type="PROSITE" id="PS50893">
    <property type="entry name" value="ABC_TRANSPORTER_2"/>
    <property type="match status" value="2"/>
</dbReference>
<accession>A0A1N6KRB2</accession>
<sequence length="570" mass="62771">MSMDIKAPLLSIEHLTLALPGGADRPHAVRDISLKLEHGEVLCLVGESGSGKSMLAGAVTGLLPHGAHRQTGRIVFRGEDLTQRSASAMREIRGRDISMIFQEPMSALNPLQTIGSQIEETMRVHGVLARRHERSARAARVVELLELVGLPQPERLRHAYPFSLSGGQRQRVLIAIALVLEPSLLIADEPTTALDVTTQAKILELIRQVQRKRHMGILFITHDFGVVAEIADRVAVLERGVLVEYGEAHQVLNHPRHPYTRQLIDAIPHGRFHGRPIADDIPVLLDVQGLKKAYPAREASSFAFWRQRATVPALSDVSFTLRRGETLGVVGESGSGKSTLARALLRFSRLESGHIRFEGQDFAHLANKTLRPLRRHIQMVFQDPVASLNSKQTVGQIIAAGPIAYGVPPAQAYRDARDLLTLIGLPEQAAERYPHQFSGGQRQRISIARALALEPKILVADEAVSGLDVSVQAHVLELLQTIQQKMGMALIFITHDLRVAAQICHRIVVMRAGQIVETGEVAQILESPQHPYTQQLIGAIPGRQSQWGERTNAATERACSVVTLDEQRIR</sequence>
<evidence type="ECO:0000256" key="7">
    <source>
        <dbReference type="ARBA" id="ARBA00022840"/>
    </source>
</evidence>
<dbReference type="InterPro" id="IPR017871">
    <property type="entry name" value="ABC_transporter-like_CS"/>
</dbReference>
<dbReference type="PANTHER" id="PTHR43297">
    <property type="entry name" value="OLIGOPEPTIDE TRANSPORT ATP-BINDING PROTEIN APPD"/>
    <property type="match status" value="1"/>
</dbReference>
<evidence type="ECO:0000256" key="4">
    <source>
        <dbReference type="ARBA" id="ARBA00022475"/>
    </source>
</evidence>
<evidence type="ECO:0000256" key="5">
    <source>
        <dbReference type="ARBA" id="ARBA00022519"/>
    </source>
</evidence>
<dbReference type="InterPro" id="IPR003439">
    <property type="entry name" value="ABC_transporter-like_ATP-bd"/>
</dbReference>
<name>A0A1N6KRB2_9BURK</name>
<dbReference type="NCBIfam" id="NF007739">
    <property type="entry name" value="PRK10419.1"/>
    <property type="match status" value="2"/>
</dbReference>
<dbReference type="GO" id="GO:0015833">
    <property type="term" value="P:peptide transport"/>
    <property type="evidence" value="ECO:0007669"/>
    <property type="project" value="InterPro"/>
</dbReference>
<evidence type="ECO:0000313" key="10">
    <source>
        <dbReference type="EMBL" id="SIO59065.1"/>
    </source>
</evidence>
<evidence type="ECO:0000256" key="2">
    <source>
        <dbReference type="ARBA" id="ARBA00005417"/>
    </source>
</evidence>
<dbReference type="PROSITE" id="PS00211">
    <property type="entry name" value="ABC_TRANSPORTER_1"/>
    <property type="match status" value="2"/>
</dbReference>
<gene>
    <name evidence="10" type="ORF">SAMN05444165_4381</name>
</gene>
<keyword evidence="4" id="KW-1003">Cell membrane</keyword>
<dbReference type="GO" id="GO:0016887">
    <property type="term" value="F:ATP hydrolysis activity"/>
    <property type="evidence" value="ECO:0007669"/>
    <property type="project" value="InterPro"/>
</dbReference>
<dbReference type="InterPro" id="IPR027417">
    <property type="entry name" value="P-loop_NTPase"/>
</dbReference>
<evidence type="ECO:0000259" key="9">
    <source>
        <dbReference type="PROSITE" id="PS50893"/>
    </source>
</evidence>
<dbReference type="SUPFAM" id="SSF52540">
    <property type="entry name" value="P-loop containing nucleoside triphosphate hydrolases"/>
    <property type="match status" value="2"/>
</dbReference>
<feature type="domain" description="ABC transporter" evidence="9">
    <location>
        <begin position="285"/>
        <end position="537"/>
    </location>
</feature>
<dbReference type="InterPro" id="IPR013563">
    <property type="entry name" value="Oligopep_ABC_C"/>
</dbReference>
<dbReference type="InterPro" id="IPR050388">
    <property type="entry name" value="ABC_Ni/Peptide_Import"/>
</dbReference>
<evidence type="ECO:0000313" key="11">
    <source>
        <dbReference type="Proteomes" id="UP000185151"/>
    </source>
</evidence>